<dbReference type="Gene3D" id="2.10.220.10">
    <property type="entry name" value="Hormone Receptor, Insulin-like Growth Factor Receptor 1, Chain A, domain 2"/>
    <property type="match status" value="2"/>
</dbReference>
<sequence>MIFLQLVKIYYQILVQYFTPYLDNYQFIQNIMAILDKNALEGFQLYKQNFTIPSSTALDISTLPVALDGFNNISSFVFIMDAETMPYQYFIDINHFKGIFDGKNESMKIVKITLKFLYFLDQNNTVWQDILFPIVYYGKTNLTYLEITTYQSSSFTLLQYENLHVNGDYLAVSGNGSPALSNYQQAAYFVEPSSLFHCFSYNCHSCDNESTCLICRYSSTVERELPGCNCPSGYYSSNILYDYDCHQCQAVCETCSDQDTCNSCVNNLSMNIYDMCDCNPGEFLEQNNSGQYFCQNCDPKCSACNNNYECLTCLDINYFPPNCLCQKGQIEKIISNKMICQPCEDQCAACENSAENCTECLDGETNLPLCLCQPGYYIDYNIGKCQKCSDICATCHESSQNCLTCINGAFKNKVKNECEKCESLAQTYLEYLDLCKEFLAIFYILFVI</sequence>
<accession>A0A0V0R1T2</accession>
<dbReference type="SUPFAM" id="SSF57184">
    <property type="entry name" value="Growth factor receptor domain"/>
    <property type="match status" value="2"/>
</dbReference>
<evidence type="ECO:0000313" key="1">
    <source>
        <dbReference type="EMBL" id="KRX08476.1"/>
    </source>
</evidence>
<evidence type="ECO:0000313" key="2">
    <source>
        <dbReference type="Proteomes" id="UP000054937"/>
    </source>
</evidence>
<dbReference type="InterPro" id="IPR006212">
    <property type="entry name" value="Furin_repeat"/>
</dbReference>
<dbReference type="InParanoid" id="A0A0V0R1T2"/>
<gene>
    <name evidence="1" type="ORF">PPERSA_12957</name>
</gene>
<comment type="caution">
    <text evidence="1">The sequence shown here is derived from an EMBL/GenBank/DDBJ whole genome shotgun (WGS) entry which is preliminary data.</text>
</comment>
<organism evidence="1 2">
    <name type="scientific">Pseudocohnilembus persalinus</name>
    <name type="common">Ciliate</name>
    <dbReference type="NCBI Taxonomy" id="266149"/>
    <lineage>
        <taxon>Eukaryota</taxon>
        <taxon>Sar</taxon>
        <taxon>Alveolata</taxon>
        <taxon>Ciliophora</taxon>
        <taxon>Intramacronucleata</taxon>
        <taxon>Oligohymenophorea</taxon>
        <taxon>Scuticociliatia</taxon>
        <taxon>Philasterida</taxon>
        <taxon>Pseudocohnilembidae</taxon>
        <taxon>Pseudocohnilembus</taxon>
    </lineage>
</organism>
<reference evidence="1 2" key="1">
    <citation type="journal article" date="2015" name="Sci. Rep.">
        <title>Genome of the facultative scuticociliatosis pathogen Pseudocohnilembus persalinus provides insight into its virulence through horizontal gene transfer.</title>
        <authorList>
            <person name="Xiong J."/>
            <person name="Wang G."/>
            <person name="Cheng J."/>
            <person name="Tian M."/>
            <person name="Pan X."/>
            <person name="Warren A."/>
            <person name="Jiang C."/>
            <person name="Yuan D."/>
            <person name="Miao W."/>
        </authorList>
    </citation>
    <scope>NUCLEOTIDE SEQUENCE [LARGE SCALE GENOMIC DNA]</scope>
    <source>
        <strain evidence="1">36N120E</strain>
    </source>
</reference>
<dbReference type="InterPro" id="IPR009030">
    <property type="entry name" value="Growth_fac_rcpt_cys_sf"/>
</dbReference>
<keyword evidence="2" id="KW-1185">Reference proteome</keyword>
<dbReference type="AlphaFoldDB" id="A0A0V0R1T2"/>
<protein>
    <submittedName>
        <fullName evidence="1">Insulin-like growth factor binding protein, N-terminal</fullName>
    </submittedName>
</protein>
<proteinExistence type="predicted"/>
<dbReference type="PANTHER" id="PTHR15332:SF175">
    <property type="entry name" value="PROPROTEIN CONVERTASE SUBTILISIN_KEXIN TYPE 5-LIKE"/>
    <property type="match status" value="1"/>
</dbReference>
<name>A0A0V0R1T2_PSEPJ</name>
<dbReference type="PANTHER" id="PTHR15332">
    <property type="entry name" value="PROPROTEIN CONVERTASE SUBTILISIN_KEXIN TYPE 5-LIKE"/>
    <property type="match status" value="1"/>
</dbReference>
<dbReference type="OMA" id="ATCHESS"/>
<dbReference type="EMBL" id="LDAU01000063">
    <property type="protein sequence ID" value="KRX08476.1"/>
    <property type="molecule type" value="Genomic_DNA"/>
</dbReference>
<dbReference type="SMART" id="SM00261">
    <property type="entry name" value="FU"/>
    <property type="match status" value="3"/>
</dbReference>
<dbReference type="Proteomes" id="UP000054937">
    <property type="component" value="Unassembled WGS sequence"/>
</dbReference>
<dbReference type="OrthoDB" id="304080at2759"/>